<evidence type="ECO:0000313" key="3">
    <source>
        <dbReference type="EMBL" id="AIQ60179.1"/>
    </source>
</evidence>
<protein>
    <submittedName>
        <fullName evidence="3">Uncharacterized protein</fullName>
    </submittedName>
</protein>
<proteinExistence type="predicted"/>
<sequence length="66" mass="7075">MSEAEDNNLELEKRVAALEKRIAVMEKSTPPAPHSSKKGVWIMLAIILGILLAMAGIGIIQFVSSG</sequence>
<keyword evidence="2" id="KW-0812">Transmembrane</keyword>
<feature type="coiled-coil region" evidence="1">
    <location>
        <begin position="1"/>
        <end position="28"/>
    </location>
</feature>
<dbReference type="EMBL" id="CP009285">
    <property type="protein sequence ID" value="AIQ60179.1"/>
    <property type="molecule type" value="Genomic_DNA"/>
</dbReference>
<reference evidence="3" key="1">
    <citation type="submission" date="2014-08" db="EMBL/GenBank/DDBJ databases">
        <title>Comparative genomics of the Paenibacillus odorifer group.</title>
        <authorList>
            <person name="den Bakker H.C."/>
            <person name="Tsai Y.-C.Y.-C."/>
            <person name="Martin N."/>
            <person name="Korlach J."/>
            <person name="Wiedmann M."/>
        </authorList>
    </citation>
    <scope>NUCLEOTIDE SEQUENCE [LARGE SCALE GENOMIC DNA]</scope>
    <source>
        <strain evidence="3">DSM 13188</strain>
    </source>
</reference>
<organism evidence="3 4">
    <name type="scientific">Paenibacillus borealis</name>
    <dbReference type="NCBI Taxonomy" id="160799"/>
    <lineage>
        <taxon>Bacteria</taxon>
        <taxon>Bacillati</taxon>
        <taxon>Bacillota</taxon>
        <taxon>Bacilli</taxon>
        <taxon>Bacillales</taxon>
        <taxon>Paenibacillaceae</taxon>
        <taxon>Paenibacillus</taxon>
    </lineage>
</organism>
<gene>
    <name evidence="3" type="ORF">PBOR_26960</name>
</gene>
<dbReference type="Proteomes" id="UP000029518">
    <property type="component" value="Chromosome"/>
</dbReference>
<name>A0A089MUQ5_PAEBO</name>
<dbReference type="RefSeq" id="WP_042216640.1">
    <property type="nucleotide sequence ID" value="NZ_CP009285.1"/>
</dbReference>
<keyword evidence="2" id="KW-0472">Membrane</keyword>
<keyword evidence="1" id="KW-0175">Coiled coil</keyword>
<keyword evidence="4" id="KW-1185">Reference proteome</keyword>
<accession>A0A089MUQ5</accession>
<evidence type="ECO:0000313" key="4">
    <source>
        <dbReference type="Proteomes" id="UP000029518"/>
    </source>
</evidence>
<feature type="transmembrane region" description="Helical" evidence="2">
    <location>
        <begin position="40"/>
        <end position="63"/>
    </location>
</feature>
<evidence type="ECO:0000256" key="1">
    <source>
        <dbReference type="SAM" id="Coils"/>
    </source>
</evidence>
<dbReference type="KEGG" id="pbd:PBOR_26960"/>
<dbReference type="AlphaFoldDB" id="A0A089MUQ5"/>
<dbReference type="HOGENOM" id="CLU_206575_0_0_9"/>
<keyword evidence="2" id="KW-1133">Transmembrane helix</keyword>
<evidence type="ECO:0000256" key="2">
    <source>
        <dbReference type="SAM" id="Phobius"/>
    </source>
</evidence>